<gene>
    <name evidence="6" type="ORF">Q8791_26510</name>
</gene>
<dbReference type="SUPFAM" id="SSF53822">
    <property type="entry name" value="Periplasmic binding protein-like I"/>
    <property type="match status" value="1"/>
</dbReference>
<organism evidence="6 7">
    <name type="scientific">Nocardiopsis codii</name>
    <dbReference type="NCBI Taxonomy" id="3065942"/>
    <lineage>
        <taxon>Bacteria</taxon>
        <taxon>Bacillati</taxon>
        <taxon>Actinomycetota</taxon>
        <taxon>Actinomycetes</taxon>
        <taxon>Streptosporangiales</taxon>
        <taxon>Nocardiopsidaceae</taxon>
        <taxon>Nocardiopsis</taxon>
    </lineage>
</organism>
<evidence type="ECO:0000313" key="6">
    <source>
        <dbReference type="EMBL" id="MEE2040778.1"/>
    </source>
</evidence>
<evidence type="ECO:0000313" key="7">
    <source>
        <dbReference type="Proteomes" id="UP001356095"/>
    </source>
</evidence>
<dbReference type="InterPro" id="IPR028082">
    <property type="entry name" value="Peripla_BP_I"/>
</dbReference>
<sequence length="379" mass="40106">MKRRLAEVAEKVGVSEATVSRVLNDKPGVSSSTREAVLTALDVLGYERPTQLRGVRARLVGLVLPELQNPVFPALAEVMATALAQGGFAPVLCTRTAGGVSESDYVELLLAQQVSGIIFAGGLYAQGDAAHAHYEDLYERSLPAVLVNAAVDSLDFPRVSCDDAVAVEQVVDHLRALGHERIGMVAGPPDHVPSRRKIAALRACAVEGAPEPRVEHVLYSMENGRAAADRLLEEGVTGILCASDVMALGAVRAARRRGLSVPHEVSVVGYDDSPLMACTDPPLTTVRQPIEAMGRSAVELLTRWIEGGSASRAELVFEPELVVRSSTGPVRERAEPAPTQVRRPGGPGAERGVGQGCGGGVRRTPSSCLRQADPPRSDE</sequence>
<dbReference type="InterPro" id="IPR046335">
    <property type="entry name" value="LacI/GalR-like_sensor"/>
</dbReference>
<evidence type="ECO:0000256" key="3">
    <source>
        <dbReference type="ARBA" id="ARBA00023163"/>
    </source>
</evidence>
<protein>
    <submittedName>
        <fullName evidence="6">LacI family DNA-binding transcriptional regulator</fullName>
    </submittedName>
</protein>
<feature type="domain" description="HTH lacI-type" evidence="5">
    <location>
        <begin position="3"/>
        <end position="57"/>
    </location>
</feature>
<dbReference type="Proteomes" id="UP001356095">
    <property type="component" value="Unassembled WGS sequence"/>
</dbReference>
<dbReference type="PANTHER" id="PTHR30146">
    <property type="entry name" value="LACI-RELATED TRANSCRIPTIONAL REPRESSOR"/>
    <property type="match status" value="1"/>
</dbReference>
<feature type="region of interest" description="Disordered" evidence="4">
    <location>
        <begin position="325"/>
        <end position="379"/>
    </location>
</feature>
<accession>A0ABU7KEX4</accession>
<dbReference type="PANTHER" id="PTHR30146:SF153">
    <property type="entry name" value="LACTOSE OPERON REPRESSOR"/>
    <property type="match status" value="1"/>
</dbReference>
<dbReference type="PROSITE" id="PS50932">
    <property type="entry name" value="HTH_LACI_2"/>
    <property type="match status" value="1"/>
</dbReference>
<evidence type="ECO:0000256" key="1">
    <source>
        <dbReference type="ARBA" id="ARBA00023015"/>
    </source>
</evidence>
<dbReference type="Gene3D" id="1.10.260.40">
    <property type="entry name" value="lambda repressor-like DNA-binding domains"/>
    <property type="match status" value="1"/>
</dbReference>
<dbReference type="PROSITE" id="PS00356">
    <property type="entry name" value="HTH_LACI_1"/>
    <property type="match status" value="1"/>
</dbReference>
<dbReference type="SUPFAM" id="SSF47413">
    <property type="entry name" value="lambda repressor-like DNA-binding domains"/>
    <property type="match status" value="1"/>
</dbReference>
<dbReference type="InterPro" id="IPR010982">
    <property type="entry name" value="Lambda_DNA-bd_dom_sf"/>
</dbReference>
<evidence type="ECO:0000259" key="5">
    <source>
        <dbReference type="PROSITE" id="PS50932"/>
    </source>
</evidence>
<evidence type="ECO:0000256" key="2">
    <source>
        <dbReference type="ARBA" id="ARBA00023125"/>
    </source>
</evidence>
<name>A0ABU7KEX4_9ACTN</name>
<dbReference type="Gene3D" id="3.40.50.2300">
    <property type="match status" value="2"/>
</dbReference>
<proteinExistence type="predicted"/>
<dbReference type="SMART" id="SM00354">
    <property type="entry name" value="HTH_LACI"/>
    <property type="match status" value="1"/>
</dbReference>
<dbReference type="InterPro" id="IPR000843">
    <property type="entry name" value="HTH_LacI"/>
</dbReference>
<reference evidence="6 7" key="1">
    <citation type="submission" date="2023-08" db="EMBL/GenBank/DDBJ databases">
        <authorList>
            <person name="Girao M."/>
            <person name="Carvalho M.F."/>
        </authorList>
    </citation>
    <scope>NUCLEOTIDE SEQUENCE [LARGE SCALE GENOMIC DNA]</scope>
    <source>
        <strain evidence="6 7">CT-R113</strain>
    </source>
</reference>
<comment type="caution">
    <text evidence="6">The sequence shown here is derived from an EMBL/GenBank/DDBJ whole genome shotgun (WGS) entry which is preliminary data.</text>
</comment>
<keyword evidence="2 6" id="KW-0238">DNA-binding</keyword>
<feature type="compositionally biased region" description="Gly residues" evidence="4">
    <location>
        <begin position="345"/>
        <end position="361"/>
    </location>
</feature>
<dbReference type="EMBL" id="JAUZMY010000034">
    <property type="protein sequence ID" value="MEE2040778.1"/>
    <property type="molecule type" value="Genomic_DNA"/>
</dbReference>
<dbReference type="Pfam" id="PF13377">
    <property type="entry name" value="Peripla_BP_3"/>
    <property type="match status" value="1"/>
</dbReference>
<keyword evidence="1" id="KW-0805">Transcription regulation</keyword>
<dbReference type="GO" id="GO:0003677">
    <property type="term" value="F:DNA binding"/>
    <property type="evidence" value="ECO:0007669"/>
    <property type="project" value="UniProtKB-KW"/>
</dbReference>
<keyword evidence="3" id="KW-0804">Transcription</keyword>
<dbReference type="CDD" id="cd01392">
    <property type="entry name" value="HTH_LacI"/>
    <property type="match status" value="1"/>
</dbReference>
<evidence type="ECO:0000256" key="4">
    <source>
        <dbReference type="SAM" id="MobiDB-lite"/>
    </source>
</evidence>
<dbReference type="Pfam" id="PF00356">
    <property type="entry name" value="LacI"/>
    <property type="match status" value="1"/>
</dbReference>
<keyword evidence="7" id="KW-1185">Reference proteome</keyword>
<dbReference type="RefSeq" id="WP_330094538.1">
    <property type="nucleotide sequence ID" value="NZ_JAUZMY010000034.1"/>
</dbReference>